<protein>
    <submittedName>
        <fullName evidence="2">Uncharacterized protein</fullName>
    </submittedName>
</protein>
<reference evidence="2" key="1">
    <citation type="submission" date="2015-11" db="EMBL/GenBank/DDBJ databases">
        <title>De novo transcriptome assembly of four potential Pierce s Disease insect vectors from Arizona vineyards.</title>
        <authorList>
            <person name="Tassone E.E."/>
        </authorList>
    </citation>
    <scope>NUCLEOTIDE SEQUENCE</scope>
</reference>
<name>A0A1B6H690_9HEMI</name>
<dbReference type="EMBL" id="GECU01037553">
    <property type="protein sequence ID" value="JAS70153.1"/>
    <property type="molecule type" value="Transcribed_RNA"/>
</dbReference>
<gene>
    <name evidence="2" type="ORF">g.15435</name>
</gene>
<feature type="region of interest" description="Disordered" evidence="1">
    <location>
        <begin position="63"/>
        <end position="109"/>
    </location>
</feature>
<proteinExistence type="predicted"/>
<feature type="non-terminal residue" evidence="2">
    <location>
        <position position="109"/>
    </location>
</feature>
<feature type="compositionally biased region" description="Low complexity" evidence="1">
    <location>
        <begin position="88"/>
        <end position="101"/>
    </location>
</feature>
<accession>A0A1B6H690</accession>
<dbReference type="AlphaFoldDB" id="A0A1B6H690"/>
<organism evidence="2">
    <name type="scientific">Homalodisca liturata</name>
    <dbReference type="NCBI Taxonomy" id="320908"/>
    <lineage>
        <taxon>Eukaryota</taxon>
        <taxon>Metazoa</taxon>
        <taxon>Ecdysozoa</taxon>
        <taxon>Arthropoda</taxon>
        <taxon>Hexapoda</taxon>
        <taxon>Insecta</taxon>
        <taxon>Pterygota</taxon>
        <taxon>Neoptera</taxon>
        <taxon>Paraneoptera</taxon>
        <taxon>Hemiptera</taxon>
        <taxon>Auchenorrhyncha</taxon>
        <taxon>Membracoidea</taxon>
        <taxon>Cicadellidae</taxon>
        <taxon>Cicadellinae</taxon>
        <taxon>Proconiini</taxon>
        <taxon>Homalodisca</taxon>
    </lineage>
</organism>
<sequence>MECKDEKDINDYDVLLEYDYEDEKQSGSSAKSCVRTCKIVSVNKTSNSGSSTTISVEEVTEKITEASLSTSKAEDGTPTTKGKEDVHSTTQSVTTSSSTSKPTKEVEDL</sequence>
<evidence type="ECO:0000256" key="1">
    <source>
        <dbReference type="SAM" id="MobiDB-lite"/>
    </source>
</evidence>
<evidence type="ECO:0000313" key="2">
    <source>
        <dbReference type="EMBL" id="JAS70153.1"/>
    </source>
</evidence>